<sequence>FMSHAQSLLVYNPW</sequence>
<gene>
    <name evidence="1" type="ORF">AFUS01_LOCUS39654</name>
</gene>
<comment type="caution">
    <text evidence="1">The sequence shown here is derived from an EMBL/GenBank/DDBJ whole genome shotgun (WGS) entry which is preliminary data.</text>
</comment>
<organism evidence="1 2">
    <name type="scientific">Allacma fusca</name>
    <dbReference type="NCBI Taxonomy" id="39272"/>
    <lineage>
        <taxon>Eukaryota</taxon>
        <taxon>Metazoa</taxon>
        <taxon>Ecdysozoa</taxon>
        <taxon>Arthropoda</taxon>
        <taxon>Hexapoda</taxon>
        <taxon>Collembola</taxon>
        <taxon>Symphypleona</taxon>
        <taxon>Sminthuridae</taxon>
        <taxon>Allacma</taxon>
    </lineage>
</organism>
<dbReference type="Proteomes" id="UP000708208">
    <property type="component" value="Unassembled WGS sequence"/>
</dbReference>
<dbReference type="EMBL" id="CAJVCH010553047">
    <property type="protein sequence ID" value="CAG7829811.1"/>
    <property type="molecule type" value="Genomic_DNA"/>
</dbReference>
<reference evidence="1" key="1">
    <citation type="submission" date="2021-06" db="EMBL/GenBank/DDBJ databases">
        <authorList>
            <person name="Hodson N. C."/>
            <person name="Mongue J. A."/>
            <person name="Jaron S. K."/>
        </authorList>
    </citation>
    <scope>NUCLEOTIDE SEQUENCE</scope>
</reference>
<feature type="non-terminal residue" evidence="1">
    <location>
        <position position="1"/>
    </location>
</feature>
<evidence type="ECO:0000313" key="1">
    <source>
        <dbReference type="EMBL" id="CAG7829811.1"/>
    </source>
</evidence>
<proteinExistence type="predicted"/>
<protein>
    <submittedName>
        <fullName evidence="1">Uncharacterized protein</fullName>
    </submittedName>
</protein>
<evidence type="ECO:0000313" key="2">
    <source>
        <dbReference type="Proteomes" id="UP000708208"/>
    </source>
</evidence>
<keyword evidence="2" id="KW-1185">Reference proteome</keyword>
<accession>A0A8J2LD85</accession>
<name>A0A8J2LD85_9HEXA</name>